<keyword evidence="1 4" id="KW-0547">Nucleotide-binding</keyword>
<comment type="caution">
    <text evidence="7">The sequence shown here is derived from an EMBL/GenBank/DDBJ whole genome shotgun (WGS) entry which is preliminary data.</text>
</comment>
<evidence type="ECO:0000259" key="6">
    <source>
        <dbReference type="Pfam" id="PF22740"/>
    </source>
</evidence>
<evidence type="ECO:0000313" key="8">
    <source>
        <dbReference type="Proteomes" id="UP000824109"/>
    </source>
</evidence>
<dbReference type="Proteomes" id="UP000824109">
    <property type="component" value="Unassembled WGS sequence"/>
</dbReference>
<dbReference type="Gene3D" id="3.40.50.300">
    <property type="entry name" value="P-loop containing nucleotide triphosphate hydrolases"/>
    <property type="match status" value="1"/>
</dbReference>
<dbReference type="NCBIfam" id="NF003828">
    <property type="entry name" value="PRK05416.1"/>
    <property type="match status" value="1"/>
</dbReference>
<reference evidence="7" key="1">
    <citation type="submission" date="2020-10" db="EMBL/GenBank/DDBJ databases">
        <authorList>
            <person name="Gilroy R."/>
        </authorList>
    </citation>
    <scope>NUCLEOTIDE SEQUENCE</scope>
    <source>
        <strain evidence="7">USAMLcec3-3695</strain>
    </source>
</reference>
<dbReference type="InterPro" id="IPR053931">
    <property type="entry name" value="RapZ_C"/>
</dbReference>
<dbReference type="PANTHER" id="PTHR30448:SF0">
    <property type="entry name" value="RNASE ADAPTER PROTEIN RAPZ"/>
    <property type="match status" value="1"/>
</dbReference>
<feature type="binding site" evidence="4">
    <location>
        <begin position="8"/>
        <end position="15"/>
    </location>
    <ligand>
        <name>ATP</name>
        <dbReference type="ChEBI" id="CHEBI:30616"/>
    </ligand>
</feature>
<organism evidence="7 8">
    <name type="scientific">Candidatus Ornithomonoglobus merdipullorum</name>
    <dbReference type="NCBI Taxonomy" id="2840895"/>
    <lineage>
        <taxon>Bacteria</taxon>
        <taxon>Bacillati</taxon>
        <taxon>Bacillota</taxon>
        <taxon>Clostridia</taxon>
        <taxon>Candidatus Ornithomonoglobus</taxon>
    </lineage>
</organism>
<dbReference type="PIRSF" id="PIRSF005052">
    <property type="entry name" value="P-loopkin"/>
    <property type="match status" value="1"/>
</dbReference>
<accession>A0A9D1MBZ2</accession>
<name>A0A9D1MBZ2_9FIRM</name>
<gene>
    <name evidence="7" type="primary">rapZ</name>
    <name evidence="7" type="ORF">IAA61_05350</name>
</gene>
<dbReference type="PANTHER" id="PTHR30448">
    <property type="entry name" value="RNASE ADAPTER PROTEIN RAPZ"/>
    <property type="match status" value="1"/>
</dbReference>
<dbReference type="InterPro" id="IPR027417">
    <property type="entry name" value="P-loop_NTPase"/>
</dbReference>
<evidence type="ECO:0000256" key="1">
    <source>
        <dbReference type="ARBA" id="ARBA00022741"/>
    </source>
</evidence>
<dbReference type="InterPro" id="IPR053930">
    <property type="entry name" value="RapZ-like_N"/>
</dbReference>
<evidence type="ECO:0000256" key="2">
    <source>
        <dbReference type="ARBA" id="ARBA00022840"/>
    </source>
</evidence>
<evidence type="ECO:0000256" key="3">
    <source>
        <dbReference type="ARBA" id="ARBA00023134"/>
    </source>
</evidence>
<dbReference type="HAMAP" id="MF_00636">
    <property type="entry name" value="RapZ_like"/>
    <property type="match status" value="1"/>
</dbReference>
<evidence type="ECO:0000256" key="4">
    <source>
        <dbReference type="HAMAP-Rule" id="MF_00636"/>
    </source>
</evidence>
<sequence length="283" mass="32537">MDFTILTGMSGSGKTQAIHFFEDLGYFCIDNMPPALIPMLANMLTSVKDKFRNVALVIDIRVGDMINELLGQVEQLREKYNVRLIFLDTNDNTLVSRYKETRRNHPLNDPDGLLASIQAERRMLYKLKECSDYVIDTSYMTSSQLRDRFMDIYNLTAVNSMFEIKVVSFGFKHGIPTDADLVFDVRCFPNPFYEPELKHKTGNDKEVQDYVMKFPSSQKFFEKLTDMMEFLVPLYVEEGRRSLMIAIGCTGGHHRSVTMANKLADFLGDLGYTVDTVHRDIKI</sequence>
<protein>
    <submittedName>
        <fullName evidence="7">RNase adapter RapZ</fullName>
    </submittedName>
</protein>
<dbReference type="InterPro" id="IPR005337">
    <property type="entry name" value="RapZ-like"/>
</dbReference>
<dbReference type="EMBL" id="DVNB01000054">
    <property type="protein sequence ID" value="HIU57222.1"/>
    <property type="molecule type" value="Genomic_DNA"/>
</dbReference>
<feature type="domain" description="RapZ-like N-terminal" evidence="5">
    <location>
        <begin position="1"/>
        <end position="151"/>
    </location>
</feature>
<dbReference type="Pfam" id="PF03668">
    <property type="entry name" value="RapZ-like_N"/>
    <property type="match status" value="1"/>
</dbReference>
<feature type="binding site" evidence="4">
    <location>
        <begin position="59"/>
        <end position="62"/>
    </location>
    <ligand>
        <name>GTP</name>
        <dbReference type="ChEBI" id="CHEBI:37565"/>
    </ligand>
</feature>
<proteinExistence type="inferred from homology"/>
<dbReference type="GO" id="GO:0005524">
    <property type="term" value="F:ATP binding"/>
    <property type="evidence" value="ECO:0007669"/>
    <property type="project" value="UniProtKB-UniRule"/>
</dbReference>
<evidence type="ECO:0000259" key="5">
    <source>
        <dbReference type="Pfam" id="PF03668"/>
    </source>
</evidence>
<keyword evidence="3 4" id="KW-0342">GTP-binding</keyword>
<evidence type="ECO:0000313" key="7">
    <source>
        <dbReference type="EMBL" id="HIU57222.1"/>
    </source>
</evidence>
<dbReference type="AlphaFoldDB" id="A0A9D1MBZ2"/>
<reference evidence="7" key="2">
    <citation type="journal article" date="2021" name="PeerJ">
        <title>Extensive microbial diversity within the chicken gut microbiome revealed by metagenomics and culture.</title>
        <authorList>
            <person name="Gilroy R."/>
            <person name="Ravi A."/>
            <person name="Getino M."/>
            <person name="Pursley I."/>
            <person name="Horton D.L."/>
            <person name="Alikhan N.F."/>
            <person name="Baker D."/>
            <person name="Gharbi K."/>
            <person name="Hall N."/>
            <person name="Watson M."/>
            <person name="Adriaenssens E.M."/>
            <person name="Foster-Nyarko E."/>
            <person name="Jarju S."/>
            <person name="Secka A."/>
            <person name="Antonio M."/>
            <person name="Oren A."/>
            <person name="Chaudhuri R.R."/>
            <person name="La Ragione R."/>
            <person name="Hildebrand F."/>
            <person name="Pallen M.J."/>
        </authorList>
    </citation>
    <scope>NUCLEOTIDE SEQUENCE</scope>
    <source>
        <strain evidence="7">USAMLcec3-3695</strain>
    </source>
</reference>
<dbReference type="SUPFAM" id="SSF52540">
    <property type="entry name" value="P-loop containing nucleoside triphosphate hydrolases"/>
    <property type="match status" value="1"/>
</dbReference>
<feature type="domain" description="RapZ C-terminal" evidence="6">
    <location>
        <begin position="163"/>
        <end position="282"/>
    </location>
</feature>
<keyword evidence="2 4" id="KW-0067">ATP-binding</keyword>
<dbReference type="Pfam" id="PF22740">
    <property type="entry name" value="PapZ_C"/>
    <property type="match status" value="1"/>
</dbReference>
<dbReference type="GO" id="GO:0005525">
    <property type="term" value="F:GTP binding"/>
    <property type="evidence" value="ECO:0007669"/>
    <property type="project" value="UniProtKB-UniRule"/>
</dbReference>